<dbReference type="SUPFAM" id="SSF49785">
    <property type="entry name" value="Galactose-binding domain-like"/>
    <property type="match status" value="1"/>
</dbReference>
<keyword evidence="3" id="KW-1185">Reference proteome</keyword>
<dbReference type="Pfam" id="PF00754">
    <property type="entry name" value="F5_F8_type_C"/>
    <property type="match status" value="1"/>
</dbReference>
<sequence length="908" mass="101087">MAKRGMLGAGAAVALLVGCAAILWIVFGSGGKAEMKVLEEQGLLVVSHDGYEMAFDSGNGGIAYMKEKGMDRSLTLGNEALWLAVLGDDSSVQSVDSKSFSYDWSGRDGLLRLHYGGPLEVDVDVRFGDGKRIEMSAVLANGTGQTVKTFRFPYELKVEQDAVQDAILPMLPGAKLKQAFFQESNSFADQYPGVMFASYLAMRTDAGSLAMYDLDGGKTPLTELGYKHQINDAGKTSFVHNYRTWIEAEQKWESPTVVLEVGGDYKESILSYRELNGIDEYRSLDEKLGDEAKKYFGMPLYKTDISAIKDASWDRLTSDYINEMNYNGMIHLVGFQTGGHDENYPNFMPPDAAWGGDAAFRAFVDNARSKGNIVVPYTNMSWWGVNSPTLANLPSGTTMEDIVVKKENEALMQEDYGAHSGYVVNTGHPFFRERTAEEHRRLLEEGGFDGIFEDQWGIRNSPYVFNATLSDGTDPSTSYFQGVRDYFAAAEHRMYIEDGTDVLADDSVGFMGSTYLWDLLGYRKNTASYTDYYPLSGLLMRDKVMFYHHNLASETMTDDLDMLRWNLAMGYNLSADFYNGVSSPWVDAVGVFQQYVLADYVDRLVTDFEQVTESVTRTDFGTHTVTANWDKTGTYELNSEFALSPGGFDVRNKEGGVRAGNYSRYNGLVLDPGDHLLVEARAGDAVRIYQPIGSDTTLKVKKGEGWKHAVASVHRADGEKLADLRVTEEGEYVLFDYVALVKEQKVAYVELARSEEPSMATETFEKVKLEVNMALGQPVVGTSMTDKAFDPKLTVDGDPFTYWESTAKKFPQSLTVDLDEEKPVRKVVLRLPPQDAWERRVQDIEVFGSADGTTFTSLKTAAPYTYDPQSDNRIEIVLDDAAEVRHVRVTITSNSAWPAAQVSELEVY</sequence>
<organism evidence="2 3">
    <name type="scientific">Paenibacillus soyae</name>
    <dbReference type="NCBI Taxonomy" id="2969249"/>
    <lineage>
        <taxon>Bacteria</taxon>
        <taxon>Bacillati</taxon>
        <taxon>Bacillota</taxon>
        <taxon>Bacilli</taxon>
        <taxon>Bacillales</taxon>
        <taxon>Paenibacillaceae</taxon>
        <taxon>Paenibacillus</taxon>
    </lineage>
</organism>
<dbReference type="Gene3D" id="3.20.20.80">
    <property type="entry name" value="Glycosidases"/>
    <property type="match status" value="1"/>
</dbReference>
<dbReference type="EMBL" id="JANIPJ010000001">
    <property type="protein sequence ID" value="MCR2802323.1"/>
    <property type="molecule type" value="Genomic_DNA"/>
</dbReference>
<evidence type="ECO:0000313" key="3">
    <source>
        <dbReference type="Proteomes" id="UP001141950"/>
    </source>
</evidence>
<gene>
    <name evidence="2" type="ORF">NQZ67_00385</name>
</gene>
<dbReference type="PROSITE" id="PS50022">
    <property type="entry name" value="FA58C_3"/>
    <property type="match status" value="1"/>
</dbReference>
<dbReference type="PROSITE" id="PS51257">
    <property type="entry name" value="PROKAR_LIPOPROTEIN"/>
    <property type="match status" value="1"/>
</dbReference>
<dbReference type="Proteomes" id="UP001141950">
    <property type="component" value="Unassembled WGS sequence"/>
</dbReference>
<dbReference type="AlphaFoldDB" id="A0A9X2MM97"/>
<dbReference type="Gene3D" id="2.60.120.260">
    <property type="entry name" value="Galactose-binding domain-like"/>
    <property type="match status" value="1"/>
</dbReference>
<dbReference type="RefSeq" id="WP_257441803.1">
    <property type="nucleotide sequence ID" value="NZ_JANIPJ010000001.1"/>
</dbReference>
<evidence type="ECO:0000313" key="2">
    <source>
        <dbReference type="EMBL" id="MCR2802323.1"/>
    </source>
</evidence>
<proteinExistence type="predicted"/>
<dbReference type="InterPro" id="IPR046226">
    <property type="entry name" value="DUF6259"/>
</dbReference>
<name>A0A9X2MM97_9BACL</name>
<dbReference type="Pfam" id="PF19773">
    <property type="entry name" value="DUF6259"/>
    <property type="match status" value="1"/>
</dbReference>
<comment type="caution">
    <text evidence="2">The sequence shown here is derived from an EMBL/GenBank/DDBJ whole genome shotgun (WGS) entry which is preliminary data.</text>
</comment>
<evidence type="ECO:0000259" key="1">
    <source>
        <dbReference type="PROSITE" id="PS50022"/>
    </source>
</evidence>
<dbReference type="InterPro" id="IPR008979">
    <property type="entry name" value="Galactose-bd-like_sf"/>
</dbReference>
<reference evidence="2" key="1">
    <citation type="submission" date="2022-08" db="EMBL/GenBank/DDBJ databases">
        <title>The genomic sequence of strain Paenibacillus sp. SCIV0701.</title>
        <authorList>
            <person name="Zhao H."/>
        </authorList>
    </citation>
    <scope>NUCLEOTIDE SEQUENCE</scope>
    <source>
        <strain evidence="2">SCIV0701</strain>
    </source>
</reference>
<protein>
    <submittedName>
        <fullName evidence="2">Discoidin domain-containing protein</fullName>
    </submittedName>
</protein>
<feature type="domain" description="F5/8 type C" evidence="1">
    <location>
        <begin position="761"/>
        <end position="908"/>
    </location>
</feature>
<accession>A0A9X2MM97</accession>
<dbReference type="InterPro" id="IPR000421">
    <property type="entry name" value="FA58C"/>
</dbReference>